<feature type="transmembrane region" description="Helical" evidence="7">
    <location>
        <begin position="130"/>
        <end position="156"/>
    </location>
</feature>
<comment type="subcellular location">
    <subcellularLocation>
        <location evidence="1">Cell membrane</location>
        <topology evidence="1">Multi-pass membrane protein</topology>
    </subcellularLocation>
</comment>
<sequence length="337" mass="36100">MSRYIASRTTQALGVVLGVIVLTFVIARLIPGDPAIAYAGPRASAEELAAVRVQFGLDLPMWQQFVSYVNGILHGDLGISLHTKRPVTSDLIQVLPTTLVLVGIALVFAAIVGIPLGVAAARWHGSFGDVAAKVIAILMVSMPVFWLAILLQIVFFSRLGWLPVAGQYDSALDFSSPLYTVIGVPVIDALLTGNWPIFFDAATHMVLPVCAIAAYPIGAVAMVTRGSLLENLGDEHVRMVRSLGFSEFNVLGRFALRPSLNPIVSLIALVFAYALTNSFIVESVFNWPGLGSYAVRAFVALDIPAILGITLVVALIYVLLNLIVDLVQGVIDPRVRA</sequence>
<dbReference type="InterPro" id="IPR035906">
    <property type="entry name" value="MetI-like_sf"/>
</dbReference>
<feature type="transmembrane region" description="Helical" evidence="7">
    <location>
        <begin position="205"/>
        <end position="224"/>
    </location>
</feature>
<evidence type="ECO:0000256" key="2">
    <source>
        <dbReference type="ARBA" id="ARBA00022448"/>
    </source>
</evidence>
<proteinExistence type="predicted"/>
<dbReference type="EMBL" id="CAFBOZ010000021">
    <property type="protein sequence ID" value="CAB4994171.1"/>
    <property type="molecule type" value="Genomic_DNA"/>
</dbReference>
<dbReference type="InterPro" id="IPR000515">
    <property type="entry name" value="MetI-like"/>
</dbReference>
<organism evidence="10">
    <name type="scientific">freshwater metagenome</name>
    <dbReference type="NCBI Taxonomy" id="449393"/>
    <lineage>
        <taxon>unclassified sequences</taxon>
        <taxon>metagenomes</taxon>
        <taxon>ecological metagenomes</taxon>
    </lineage>
</organism>
<dbReference type="EMBL" id="CAFBNF010000275">
    <property type="protein sequence ID" value="CAB4959889.1"/>
    <property type="molecule type" value="Genomic_DNA"/>
</dbReference>
<dbReference type="InterPro" id="IPR045621">
    <property type="entry name" value="BPD_transp_1_N"/>
</dbReference>
<evidence type="ECO:0000256" key="7">
    <source>
        <dbReference type="SAM" id="Phobius"/>
    </source>
</evidence>
<feature type="transmembrane region" description="Helical" evidence="7">
    <location>
        <begin position="263"/>
        <end position="285"/>
    </location>
</feature>
<evidence type="ECO:0000256" key="6">
    <source>
        <dbReference type="ARBA" id="ARBA00023136"/>
    </source>
</evidence>
<keyword evidence="6 7" id="KW-0472">Membrane</keyword>
<evidence type="ECO:0000256" key="4">
    <source>
        <dbReference type="ARBA" id="ARBA00022692"/>
    </source>
</evidence>
<dbReference type="PANTHER" id="PTHR43163:SF6">
    <property type="entry name" value="DIPEPTIDE TRANSPORT SYSTEM PERMEASE PROTEIN DPPB-RELATED"/>
    <property type="match status" value="1"/>
</dbReference>
<feature type="transmembrane region" description="Helical" evidence="7">
    <location>
        <begin position="297"/>
        <end position="320"/>
    </location>
</feature>
<feature type="transmembrane region" description="Helical" evidence="7">
    <location>
        <begin position="94"/>
        <end position="118"/>
    </location>
</feature>
<feature type="domain" description="ABC transmembrane type-1" evidence="8">
    <location>
        <begin position="95"/>
        <end position="328"/>
    </location>
</feature>
<evidence type="ECO:0000313" key="10">
    <source>
        <dbReference type="EMBL" id="CAB4994171.1"/>
    </source>
</evidence>
<dbReference type="GO" id="GO:0005886">
    <property type="term" value="C:plasma membrane"/>
    <property type="evidence" value="ECO:0007669"/>
    <property type="project" value="UniProtKB-SubCell"/>
</dbReference>
<dbReference type="Pfam" id="PF19300">
    <property type="entry name" value="BPD_transp_1_N"/>
    <property type="match status" value="1"/>
</dbReference>
<keyword evidence="2" id="KW-0813">Transport</keyword>
<feature type="transmembrane region" description="Helical" evidence="7">
    <location>
        <begin position="12"/>
        <end position="30"/>
    </location>
</feature>
<dbReference type="Gene3D" id="1.10.3720.10">
    <property type="entry name" value="MetI-like"/>
    <property type="match status" value="1"/>
</dbReference>
<keyword evidence="4 7" id="KW-0812">Transmembrane</keyword>
<dbReference type="Pfam" id="PF00528">
    <property type="entry name" value="BPD_transp_1"/>
    <property type="match status" value="1"/>
</dbReference>
<keyword evidence="3" id="KW-1003">Cell membrane</keyword>
<evidence type="ECO:0000256" key="5">
    <source>
        <dbReference type="ARBA" id="ARBA00022989"/>
    </source>
</evidence>
<accession>A0A6J7NLS4</accession>
<protein>
    <submittedName>
        <fullName evidence="10">Unannotated protein</fullName>
    </submittedName>
</protein>
<dbReference type="AlphaFoldDB" id="A0A6J7NLS4"/>
<evidence type="ECO:0000259" key="8">
    <source>
        <dbReference type="PROSITE" id="PS50928"/>
    </source>
</evidence>
<feature type="transmembrane region" description="Helical" evidence="7">
    <location>
        <begin position="176"/>
        <end position="198"/>
    </location>
</feature>
<evidence type="ECO:0000313" key="9">
    <source>
        <dbReference type="EMBL" id="CAB4959889.1"/>
    </source>
</evidence>
<evidence type="ECO:0000256" key="3">
    <source>
        <dbReference type="ARBA" id="ARBA00022475"/>
    </source>
</evidence>
<dbReference type="SUPFAM" id="SSF161098">
    <property type="entry name" value="MetI-like"/>
    <property type="match status" value="1"/>
</dbReference>
<keyword evidence="5 7" id="KW-1133">Transmembrane helix</keyword>
<reference evidence="10" key="1">
    <citation type="submission" date="2020-05" db="EMBL/GenBank/DDBJ databases">
        <authorList>
            <person name="Chiriac C."/>
            <person name="Salcher M."/>
            <person name="Ghai R."/>
            <person name="Kavagutti S V."/>
        </authorList>
    </citation>
    <scope>NUCLEOTIDE SEQUENCE</scope>
</reference>
<evidence type="ECO:0000256" key="1">
    <source>
        <dbReference type="ARBA" id="ARBA00004651"/>
    </source>
</evidence>
<dbReference type="CDD" id="cd06261">
    <property type="entry name" value="TM_PBP2"/>
    <property type="match status" value="1"/>
</dbReference>
<name>A0A6J7NLS4_9ZZZZ</name>
<dbReference type="PANTHER" id="PTHR43163">
    <property type="entry name" value="DIPEPTIDE TRANSPORT SYSTEM PERMEASE PROTEIN DPPB-RELATED"/>
    <property type="match status" value="1"/>
</dbReference>
<gene>
    <name evidence="9" type="ORF">UFOPK3773_01922</name>
    <name evidence="10" type="ORF">UFOPK3992_00243</name>
</gene>
<dbReference type="PROSITE" id="PS50928">
    <property type="entry name" value="ABC_TM1"/>
    <property type="match status" value="1"/>
</dbReference>
<dbReference type="GO" id="GO:0071916">
    <property type="term" value="F:dipeptide transmembrane transporter activity"/>
    <property type="evidence" value="ECO:0007669"/>
    <property type="project" value="TreeGrafter"/>
</dbReference>